<dbReference type="EMBL" id="BAABBF010000006">
    <property type="protein sequence ID" value="GAA3716998.1"/>
    <property type="molecule type" value="Genomic_DNA"/>
</dbReference>
<reference evidence="3" key="1">
    <citation type="journal article" date="2019" name="Int. J. Syst. Evol. Microbiol.">
        <title>The Global Catalogue of Microorganisms (GCM) 10K type strain sequencing project: providing services to taxonomists for standard genome sequencing and annotation.</title>
        <authorList>
            <consortium name="The Broad Institute Genomics Platform"/>
            <consortium name="The Broad Institute Genome Sequencing Center for Infectious Disease"/>
            <person name="Wu L."/>
            <person name="Ma J."/>
        </authorList>
    </citation>
    <scope>NUCLEOTIDE SEQUENCE [LARGE SCALE GENOMIC DNA]</scope>
    <source>
        <strain evidence="3">JCM 17498</strain>
    </source>
</reference>
<evidence type="ECO:0000259" key="1">
    <source>
        <dbReference type="PROSITE" id="PS50925"/>
    </source>
</evidence>
<keyword evidence="3" id="KW-1185">Reference proteome</keyword>
<dbReference type="Gene3D" id="3.30.70.100">
    <property type="match status" value="1"/>
</dbReference>
<evidence type="ECO:0000313" key="3">
    <source>
        <dbReference type="Proteomes" id="UP001500523"/>
    </source>
</evidence>
<proteinExistence type="predicted"/>
<dbReference type="SUPFAM" id="SSF54975">
    <property type="entry name" value="Acylphosphatase/BLUF domain-like"/>
    <property type="match status" value="1"/>
</dbReference>
<sequence>MRQLLYISTVHRAVATTIDPATILAASRRNNARDRITGLLFFNGKRFLQVLEGEEAIVDTTFRRIQQDERHYGLVVLSNREVAVREFGEWAMAYHAPGAGGQGGDPATLDRIASLAAHAAPDVRATFEGLAASARTA</sequence>
<comment type="caution">
    <text evidence="2">The sequence shown here is derived from an EMBL/GenBank/DDBJ whole genome shotgun (WGS) entry which is preliminary data.</text>
</comment>
<evidence type="ECO:0000313" key="2">
    <source>
        <dbReference type="EMBL" id="GAA3716998.1"/>
    </source>
</evidence>
<dbReference type="Pfam" id="PF04940">
    <property type="entry name" value="BLUF"/>
    <property type="match status" value="1"/>
</dbReference>
<feature type="domain" description="BLUF" evidence="1">
    <location>
        <begin position="1"/>
        <end position="93"/>
    </location>
</feature>
<dbReference type="InterPro" id="IPR036046">
    <property type="entry name" value="Acylphosphatase-like_dom_sf"/>
</dbReference>
<dbReference type="RefSeq" id="WP_344693910.1">
    <property type="nucleotide sequence ID" value="NZ_BAABBF010000006.1"/>
</dbReference>
<dbReference type="InterPro" id="IPR007024">
    <property type="entry name" value="BLUF_domain"/>
</dbReference>
<dbReference type="PROSITE" id="PS50925">
    <property type="entry name" value="BLUF"/>
    <property type="match status" value="1"/>
</dbReference>
<name>A0ABP7EBR3_9SPHN</name>
<organism evidence="2 3">
    <name type="scientific">Sphingomonas cynarae</name>
    <dbReference type="NCBI Taxonomy" id="930197"/>
    <lineage>
        <taxon>Bacteria</taxon>
        <taxon>Pseudomonadati</taxon>
        <taxon>Pseudomonadota</taxon>
        <taxon>Alphaproteobacteria</taxon>
        <taxon>Sphingomonadales</taxon>
        <taxon>Sphingomonadaceae</taxon>
        <taxon>Sphingomonas</taxon>
    </lineage>
</organism>
<accession>A0ABP7EBR3</accession>
<dbReference type="SMART" id="SM01034">
    <property type="entry name" value="BLUF"/>
    <property type="match status" value="1"/>
</dbReference>
<gene>
    <name evidence="2" type="ORF">GCM10022268_26730</name>
</gene>
<dbReference type="Proteomes" id="UP001500523">
    <property type="component" value="Unassembled WGS sequence"/>
</dbReference>
<protein>
    <recommendedName>
        <fullName evidence="1">BLUF domain-containing protein</fullName>
    </recommendedName>
</protein>